<evidence type="ECO:0000256" key="2">
    <source>
        <dbReference type="ARBA" id="ARBA00013365"/>
    </source>
</evidence>
<reference evidence="7 8" key="1">
    <citation type="submission" date="2020-10" db="EMBL/GenBank/DDBJ databases">
        <title>Novel species in genus Corynebacterium.</title>
        <authorList>
            <person name="Zhang G."/>
        </authorList>
    </citation>
    <scope>NUCLEOTIDE SEQUENCE [LARGE SCALE GENOMIC DNA]</scope>
    <source>
        <strain evidence="7 8">DSM 45110</strain>
    </source>
</reference>
<evidence type="ECO:0000313" key="8">
    <source>
        <dbReference type="Proteomes" id="UP000635902"/>
    </source>
</evidence>
<dbReference type="PANTHER" id="PTHR30337:SF0">
    <property type="entry name" value="NUCLEASE SBCCD SUBUNIT D"/>
    <property type="match status" value="1"/>
</dbReference>
<evidence type="ECO:0000256" key="1">
    <source>
        <dbReference type="ARBA" id="ARBA00010555"/>
    </source>
</evidence>
<keyword evidence="8" id="KW-1185">Reference proteome</keyword>
<dbReference type="InterPro" id="IPR004843">
    <property type="entry name" value="Calcineurin-like_PHP"/>
</dbReference>
<dbReference type="Proteomes" id="UP000635902">
    <property type="component" value="Unassembled WGS sequence"/>
</dbReference>
<dbReference type="InterPro" id="IPR041796">
    <property type="entry name" value="Mre11_N"/>
</dbReference>
<dbReference type="EMBL" id="JADKMY010000001">
    <property type="protein sequence ID" value="MBF4553273.1"/>
    <property type="molecule type" value="Genomic_DNA"/>
</dbReference>
<evidence type="ECO:0000256" key="4">
    <source>
        <dbReference type="ARBA" id="ARBA00022801"/>
    </source>
</evidence>
<name>A0ABR9ZIJ7_9CORY</name>
<evidence type="ECO:0000256" key="3">
    <source>
        <dbReference type="ARBA" id="ARBA00022722"/>
    </source>
</evidence>
<feature type="domain" description="Calcineurin-like phosphoesterase" evidence="6">
    <location>
        <begin position="11"/>
        <end position="224"/>
    </location>
</feature>
<keyword evidence="3" id="KW-0540">Nuclease</keyword>
<protein>
    <recommendedName>
        <fullName evidence="2">Nuclease SbcCD subunit D</fullName>
    </recommendedName>
</protein>
<dbReference type="InterPro" id="IPR029052">
    <property type="entry name" value="Metallo-depent_PP-like"/>
</dbReference>
<comment type="similarity">
    <text evidence="1">Belongs to the SbcD family.</text>
</comment>
<dbReference type="RefSeq" id="WP_194556098.1">
    <property type="nucleotide sequence ID" value="NZ_JADKMY010000001.1"/>
</dbReference>
<dbReference type="InterPro" id="IPR014577">
    <property type="entry name" value="UCP033093_metalloPase"/>
</dbReference>
<evidence type="ECO:0000313" key="7">
    <source>
        <dbReference type="EMBL" id="MBF4553273.1"/>
    </source>
</evidence>
<comment type="caution">
    <text evidence="7">The sequence shown here is derived from an EMBL/GenBank/DDBJ whole genome shotgun (WGS) entry which is preliminary data.</text>
</comment>
<dbReference type="PANTHER" id="PTHR30337">
    <property type="entry name" value="COMPONENT OF ATP-DEPENDENT DSDNA EXONUCLEASE"/>
    <property type="match status" value="1"/>
</dbReference>
<keyword evidence="4" id="KW-0378">Hydrolase</keyword>
<dbReference type="InterPro" id="IPR050535">
    <property type="entry name" value="DNA_Repair-Maintenance_Comp"/>
</dbReference>
<dbReference type="CDD" id="cd00840">
    <property type="entry name" value="MPP_Mre11_N"/>
    <property type="match status" value="1"/>
</dbReference>
<dbReference type="Pfam" id="PF00149">
    <property type="entry name" value="Metallophos"/>
    <property type="match status" value="1"/>
</dbReference>
<gene>
    <name evidence="7" type="ORF">IRY30_04140</name>
</gene>
<evidence type="ECO:0000256" key="5">
    <source>
        <dbReference type="ARBA" id="ARBA00022839"/>
    </source>
</evidence>
<dbReference type="SUPFAM" id="SSF56300">
    <property type="entry name" value="Metallo-dependent phosphatases"/>
    <property type="match status" value="1"/>
</dbReference>
<organism evidence="7 8">
    <name type="scientific">Corynebacterium suicordis DSM 45110</name>
    <dbReference type="NCBI Taxonomy" id="1121369"/>
    <lineage>
        <taxon>Bacteria</taxon>
        <taxon>Bacillati</taxon>
        <taxon>Actinomycetota</taxon>
        <taxon>Actinomycetes</taxon>
        <taxon>Mycobacteriales</taxon>
        <taxon>Corynebacteriaceae</taxon>
        <taxon>Corynebacterium</taxon>
    </lineage>
</organism>
<proteinExistence type="inferred from homology"/>
<keyword evidence="5 7" id="KW-0269">Exonuclease</keyword>
<evidence type="ECO:0000259" key="6">
    <source>
        <dbReference type="Pfam" id="PF00149"/>
    </source>
</evidence>
<dbReference type="GO" id="GO:0004527">
    <property type="term" value="F:exonuclease activity"/>
    <property type="evidence" value="ECO:0007669"/>
    <property type="project" value="UniProtKB-KW"/>
</dbReference>
<accession>A0ABR9ZIJ7</accession>
<dbReference type="Gene3D" id="3.60.21.10">
    <property type="match status" value="1"/>
</dbReference>
<dbReference type="PIRSF" id="PIRSF033093">
    <property type="entry name" value="UCP_ML1119"/>
    <property type="match status" value="1"/>
</dbReference>
<sequence length="411" mass="45392">MTEFENSPAQFRFLHTSDWQLGMPANFLEPEARARFADARLEAVERLFALAQEQRCEAIVVAGDVFDNNLLRPEVYRRAIDVLRTSPVPVYLLPGNHDPFDAASIYRKPEFAQLAQGNSRGVKVEVLQDFAPLELREGVEIVGAPLLTKMPNEDLVARAIQECEQRDAEGDAEEAKNRIRVLVGHGNVSTFGDDNDLSTIDVAAAEEACDRRVIDYVALGDTHSAMSLGSTGRVWYSGAPEVTAFREPHGGGENNSGKALVVDIQVKESGVNVDVEEFSIGRWAFQAVEAEINSRAEAQSFVESVQEMANKRNLVVKYALKGTVDLHTAAWLDQQLEESALGFARLYPRERLMDLHVVPDLDELAEANFGEGFIDAAAKELMESAQEDNRAASDALRLLYRLSAATRKDAV</sequence>